<dbReference type="Proteomes" id="UP000030763">
    <property type="component" value="Unassembled WGS sequence"/>
</dbReference>
<dbReference type="OMA" id="FLAICPP"/>
<dbReference type="PANTHER" id="PTHR31331:SF1">
    <property type="entry name" value="CYSTEINE RICH SECRETORY PROTEIN LCCL DOMAIN CONTAINING 2"/>
    <property type="match status" value="1"/>
</dbReference>
<dbReference type="AlphaFoldDB" id="U6MGF7"/>
<dbReference type="Pfam" id="PF03815">
    <property type="entry name" value="LCCL"/>
    <property type="match status" value="2"/>
</dbReference>
<accession>U6MGF7</accession>
<dbReference type="PANTHER" id="PTHR31331">
    <property type="entry name" value="LCCL DOMAIN PROTEIN (AFU_ORTHOLOGUE AFUA_5G08630)"/>
    <property type="match status" value="1"/>
</dbReference>
<organism evidence="3 4">
    <name type="scientific">Eimeria maxima</name>
    <name type="common">Coccidian parasite</name>
    <dbReference type="NCBI Taxonomy" id="5804"/>
    <lineage>
        <taxon>Eukaryota</taxon>
        <taxon>Sar</taxon>
        <taxon>Alveolata</taxon>
        <taxon>Apicomplexa</taxon>
        <taxon>Conoidasida</taxon>
        <taxon>Coccidia</taxon>
        <taxon>Eucoccidiorida</taxon>
        <taxon>Eimeriorina</taxon>
        <taxon>Eimeriidae</taxon>
        <taxon>Eimeria</taxon>
    </lineage>
</organism>
<dbReference type="PROSITE" id="PS50820">
    <property type="entry name" value="LCCL"/>
    <property type="match status" value="1"/>
</dbReference>
<dbReference type="VEuPathDB" id="ToxoDB:EMWEY_00034270"/>
<keyword evidence="4" id="KW-1185">Reference proteome</keyword>
<dbReference type="GeneID" id="25337413"/>
<gene>
    <name evidence="3" type="ORF">EMWEY_00034270</name>
</gene>
<name>U6MGF7_EIMMA</name>
<evidence type="ECO:0000313" key="3">
    <source>
        <dbReference type="EMBL" id="CDJ60735.1"/>
    </source>
</evidence>
<evidence type="ECO:0000256" key="1">
    <source>
        <dbReference type="SAM" id="MobiDB-lite"/>
    </source>
</evidence>
<keyword evidence="3" id="KW-0675">Receptor</keyword>
<feature type="compositionally biased region" description="Polar residues" evidence="1">
    <location>
        <begin position="387"/>
        <end position="414"/>
    </location>
</feature>
<dbReference type="InterPro" id="IPR036609">
    <property type="entry name" value="LCCL_sf"/>
</dbReference>
<feature type="domain" description="LCCL" evidence="2">
    <location>
        <begin position="589"/>
        <end position="671"/>
    </location>
</feature>
<sequence>MSRSDVKLILEGSNGRRTKPIVIATVGGGTSKRHITIRADGNIASFKVARWIGAPKPSAVNAAKVHCPMNCQASEFAHTKGASLHPAPSSICTAAILDGLMTPSGGDLVVTARLSQQLRHYHLFPSDSIDLIETAVRVVNGFKTGVLLLDGCKDVEGANCSGSETVLEECAAEKPPDTCMEHTDDVAIKCTNLLAGVEPEAGTIRIVGPTGTPAVSGLGRLQFFNKGREASLNQCPHAVGDDIYCVHAEDVVIACEGDGDPSGVGAFHKEEAVVQKKRFLSLIPLTCFDSLETRHGLGGPPGTMHLVSCPPNCSGTNTQEGGECLLVIGHGQHHFSALEGHGIQSEESGAYPRSSAAAPSPTAPGAGAANNAQRSTATQGGAVASPLNRNAFFNSSGGMTLQATRGKTRWTSTIKRPKAALHSDNAGDDGAGTHLQLSFPSVDEVRSPWTTIDDRRGVARFHGNAADYVDTSILAGGHRVSSIRDFTVAVRAVVTGTGRMIIGRASAAEADYFEGDILGVKVFNQEAPVTTIRDAFAPETLAAHAPQAPSESRRTDDGRLCLSPCSLQGPLWAAAAAAAAAAKPTKPAVSLSCTDSLRRADFNGHIGQKFLAICPPDCLHANAPLEGCNLFTAGSSICKASLHSGAVPKEGGEVLLTVTEGLEFYDASQGHFGLFRATQMQLSV</sequence>
<reference evidence="3" key="2">
    <citation type="submission" date="2013-10" db="EMBL/GenBank/DDBJ databases">
        <authorList>
            <person name="Aslett M."/>
        </authorList>
    </citation>
    <scope>NUCLEOTIDE SEQUENCE [LARGE SCALE GENOMIC DNA]</scope>
    <source>
        <strain evidence="3">Weybridge</strain>
    </source>
</reference>
<reference evidence="3" key="1">
    <citation type="submission" date="2013-10" db="EMBL/GenBank/DDBJ databases">
        <title>Genomic analysis of the causative agents of coccidiosis in chickens.</title>
        <authorList>
            <person name="Reid A.J."/>
            <person name="Blake D."/>
            <person name="Billington K."/>
            <person name="Browne H."/>
            <person name="Dunn M."/>
            <person name="Hung S."/>
            <person name="Kawahara F."/>
            <person name="Miranda-Saavedra D."/>
            <person name="Mourier T."/>
            <person name="Nagra H."/>
            <person name="Otto T.D."/>
            <person name="Rawlings N."/>
            <person name="Sanchez A."/>
            <person name="Sanders M."/>
            <person name="Subramaniam C."/>
            <person name="Tay Y."/>
            <person name="Dear P."/>
            <person name="Doerig C."/>
            <person name="Gruber A."/>
            <person name="Parkinson J."/>
            <person name="Shirley M."/>
            <person name="Wan K.L."/>
            <person name="Berriman M."/>
            <person name="Tomley F."/>
            <person name="Pain A."/>
        </authorList>
    </citation>
    <scope>NUCLEOTIDE SEQUENCE [LARGE SCALE GENOMIC DNA]</scope>
    <source>
        <strain evidence="3">Weybridge</strain>
    </source>
</reference>
<proteinExistence type="predicted"/>
<evidence type="ECO:0000259" key="2">
    <source>
        <dbReference type="PROSITE" id="PS50820"/>
    </source>
</evidence>
<dbReference type="SUPFAM" id="SSF69848">
    <property type="entry name" value="LCCL domain"/>
    <property type="match status" value="3"/>
</dbReference>
<feature type="compositionally biased region" description="Polar residues" evidence="1">
    <location>
        <begin position="370"/>
        <end position="379"/>
    </location>
</feature>
<protein>
    <submittedName>
        <fullName evidence="3">Scavenger receptor protein SR2, putative</fullName>
    </submittedName>
</protein>
<feature type="region of interest" description="Disordered" evidence="1">
    <location>
        <begin position="342"/>
        <end position="432"/>
    </location>
</feature>
<dbReference type="RefSeq" id="XP_013337385.1">
    <property type="nucleotide sequence ID" value="XM_013481931.1"/>
</dbReference>
<dbReference type="InterPro" id="IPR004043">
    <property type="entry name" value="LCCL"/>
</dbReference>
<evidence type="ECO:0000313" key="4">
    <source>
        <dbReference type="Proteomes" id="UP000030763"/>
    </source>
</evidence>
<feature type="compositionally biased region" description="Low complexity" evidence="1">
    <location>
        <begin position="348"/>
        <end position="369"/>
    </location>
</feature>
<dbReference type="EMBL" id="HG721917">
    <property type="protein sequence ID" value="CDJ60735.1"/>
    <property type="molecule type" value="Genomic_DNA"/>
</dbReference>
<dbReference type="InterPro" id="IPR051957">
    <property type="entry name" value="CRISP-LCCL_domain"/>
</dbReference>
<dbReference type="Gene3D" id="2.170.130.20">
    <property type="entry name" value="LCCL-like domain"/>
    <property type="match status" value="2"/>
</dbReference>
<dbReference type="OrthoDB" id="536948at2759"/>